<accession>A0ABS4WBL3</accession>
<dbReference type="EMBL" id="JAGIOE010000001">
    <property type="protein sequence ID" value="MBP2373555.1"/>
    <property type="molecule type" value="Genomic_DNA"/>
</dbReference>
<feature type="domain" description="UspA" evidence="1">
    <location>
        <begin position="3"/>
        <end position="133"/>
    </location>
</feature>
<organism evidence="2 3">
    <name type="scientific">Paeniglutamicibacter psychrophenolicus</name>
    <dbReference type="NCBI Taxonomy" id="257454"/>
    <lineage>
        <taxon>Bacteria</taxon>
        <taxon>Bacillati</taxon>
        <taxon>Actinomycetota</taxon>
        <taxon>Actinomycetes</taxon>
        <taxon>Micrococcales</taxon>
        <taxon>Micrococcaceae</taxon>
        <taxon>Paeniglutamicibacter</taxon>
    </lineage>
</organism>
<dbReference type="InterPro" id="IPR006016">
    <property type="entry name" value="UspA"/>
</dbReference>
<proteinExistence type="predicted"/>
<gene>
    <name evidence="2" type="ORF">JOF46_001467</name>
</gene>
<evidence type="ECO:0000313" key="2">
    <source>
        <dbReference type="EMBL" id="MBP2373555.1"/>
    </source>
</evidence>
<dbReference type="SUPFAM" id="SSF52402">
    <property type="entry name" value="Adenine nucleotide alpha hydrolases-like"/>
    <property type="match status" value="1"/>
</dbReference>
<comment type="caution">
    <text evidence="2">The sequence shown here is derived from an EMBL/GenBank/DDBJ whole genome shotgun (WGS) entry which is preliminary data.</text>
</comment>
<keyword evidence="3" id="KW-1185">Reference proteome</keyword>
<sequence length="149" mass="15901">MATAARLAVALELDLVCAYAVTGLESSEWKAKAIIDFETLGRDEQEEIGVTVVRELHSGLGATLQDSPVHWMLRILVGAPAGALEAYATALGASLLVLGSPKRRLFGSTSARLRTSTLARLLSHRTVPVLVVPPEFTPGKPDTPYLPMP</sequence>
<dbReference type="Proteomes" id="UP000766570">
    <property type="component" value="Unassembled WGS sequence"/>
</dbReference>
<name>A0ABS4WBL3_9MICC</name>
<protein>
    <submittedName>
        <fullName evidence="2">Nucleotide-binding universal stress UspA family protein</fullName>
    </submittedName>
</protein>
<evidence type="ECO:0000313" key="3">
    <source>
        <dbReference type="Proteomes" id="UP000766570"/>
    </source>
</evidence>
<reference evidence="2 3" key="1">
    <citation type="submission" date="2021-03" db="EMBL/GenBank/DDBJ databases">
        <title>Sequencing the genomes of 1000 actinobacteria strains.</title>
        <authorList>
            <person name="Klenk H.-P."/>
        </authorList>
    </citation>
    <scope>NUCLEOTIDE SEQUENCE [LARGE SCALE GENOMIC DNA]</scope>
    <source>
        <strain evidence="2 3">DSM 15454</strain>
    </source>
</reference>
<dbReference type="Gene3D" id="3.40.50.12370">
    <property type="match status" value="1"/>
</dbReference>
<dbReference type="Pfam" id="PF00582">
    <property type="entry name" value="Usp"/>
    <property type="match status" value="1"/>
</dbReference>
<dbReference type="CDD" id="cd00293">
    <property type="entry name" value="USP-like"/>
    <property type="match status" value="1"/>
</dbReference>
<evidence type="ECO:0000259" key="1">
    <source>
        <dbReference type="Pfam" id="PF00582"/>
    </source>
</evidence>